<evidence type="ECO:0000256" key="11">
    <source>
        <dbReference type="PROSITE-ProRule" id="PRU00560"/>
    </source>
</evidence>
<sequence>MSFNLISQQTPNKQQLNAIKFNEKKNVGIIAGPGSGKTFVIIEKIGFYLSQKIEPRKILLVTYTNRGIIEIKKRINKFVKAKREFEYAGTLHSICKKFLETELKKDLSKLLKQEINRLSILEGRERFFFLEEEIRKQVEIVCGDDIDNLFKQYIHEIVLEETENSISRNKIENYLSNNFQLKVLKYDWFSSRLNKKTEKLTGFQKDKVIRVLRNVFQFYQDYLDRKEMFDFDDLIIYFHYILDHNPDKKQLIQSKFEKILVDEFQDMNFLQLIIIAQISGSKKNIFFVGDPNQAIYGFQGAYPEIFNYFKTNIDLSTKFFNLSQNYRSTQNILELSQKLISKNNQKDIFNEMHTKNEIGDKVRWLINDKQGGVTKQLYSIIRNMESKGINLNQIAIISRTHLETKNLRKRFWSKGIKFLDFNFSKHIAWNYESYFLVCLLSLKFRFDSFAIKYIVEFWFRREEVPDYFYEQIEEYSEDLIKSLNYLTSSNFENRWTSEEDKKWIKKIKELWKLLKTEYKNSNSREDRVNESKTIIVNQEGLLEWVKENLNQQLVKIIAGQKHQAIRNITHFYKVMTYYSNQSTFSLKELFELLLAYVKHFVSHTTEDQYLNFSTVHSAKGCEFDYVFILNLVEGKFPKHYADTLQDIEEERRILFVGITRAKKELYIVSDLHMHHKTWQNVPNRLFSFRDRIPKVSKFLKELDFLDFKNNGINVLSNLSQDSQSLLLL</sequence>
<dbReference type="Gene3D" id="3.40.50.300">
    <property type="entry name" value="P-loop containing nucleotide triphosphate hydrolases"/>
    <property type="match status" value="2"/>
</dbReference>
<dbReference type="Proteomes" id="UP000249762">
    <property type="component" value="Unassembled WGS sequence"/>
</dbReference>
<dbReference type="AlphaFoldDB" id="A0A328PN79"/>
<comment type="caution">
    <text evidence="13">The sequence shown here is derived from an EMBL/GenBank/DDBJ whole genome shotgun (WGS) entry which is preliminary data.</text>
</comment>
<dbReference type="InterPro" id="IPR014017">
    <property type="entry name" value="DNA_helicase_UvrD-like_C"/>
</dbReference>
<dbReference type="InterPro" id="IPR000212">
    <property type="entry name" value="DNA_helicase_UvrD/REP"/>
</dbReference>
<evidence type="ECO:0000313" key="14">
    <source>
        <dbReference type="Proteomes" id="UP000249762"/>
    </source>
</evidence>
<dbReference type="EC" id="5.6.2.4" evidence="9"/>
<dbReference type="PROSITE" id="PS51198">
    <property type="entry name" value="UVRD_HELICASE_ATP_BIND"/>
    <property type="match status" value="1"/>
</dbReference>
<proteinExistence type="inferred from homology"/>
<name>A0A328PN79_9MOLU</name>
<feature type="binding site" evidence="11">
    <location>
        <begin position="31"/>
        <end position="38"/>
    </location>
    <ligand>
        <name>ATP</name>
        <dbReference type="ChEBI" id="CHEBI:30616"/>
    </ligand>
</feature>
<gene>
    <name evidence="13" type="ORF">DNK47_00915</name>
</gene>
<reference evidence="14" key="1">
    <citation type="submission" date="2018-06" db="EMBL/GenBank/DDBJ databases">
        <authorList>
            <person name="Martinez Ocampo F."/>
            <person name="Quiroz Castaneda R.E."/>
            <person name="Rojas Lopez X."/>
        </authorList>
    </citation>
    <scope>NUCLEOTIDE SEQUENCE [LARGE SCALE GENOMIC DNA]</scope>
    <source>
        <strain evidence="14">INIFAP02</strain>
    </source>
</reference>
<keyword evidence="3 11" id="KW-0378">Hydrolase</keyword>
<evidence type="ECO:0000259" key="12">
    <source>
        <dbReference type="PROSITE" id="PS51198"/>
    </source>
</evidence>
<dbReference type="InterPro" id="IPR013986">
    <property type="entry name" value="DExx_box_DNA_helicase_dom_sf"/>
</dbReference>
<evidence type="ECO:0000256" key="8">
    <source>
        <dbReference type="ARBA" id="ARBA00034617"/>
    </source>
</evidence>
<dbReference type="SUPFAM" id="SSF52540">
    <property type="entry name" value="P-loop containing nucleoside triphosphate hydrolases"/>
    <property type="match status" value="1"/>
</dbReference>
<evidence type="ECO:0000256" key="7">
    <source>
        <dbReference type="ARBA" id="ARBA00023235"/>
    </source>
</evidence>
<dbReference type="PANTHER" id="PTHR11070:SF2">
    <property type="entry name" value="ATP-DEPENDENT DNA HELICASE SRS2"/>
    <property type="match status" value="1"/>
</dbReference>
<keyword evidence="6" id="KW-0238">DNA-binding</keyword>
<dbReference type="GO" id="GO:0003677">
    <property type="term" value="F:DNA binding"/>
    <property type="evidence" value="ECO:0007669"/>
    <property type="project" value="UniProtKB-KW"/>
</dbReference>
<dbReference type="PANTHER" id="PTHR11070">
    <property type="entry name" value="UVRD / RECB / PCRA DNA HELICASE FAMILY MEMBER"/>
    <property type="match status" value="1"/>
</dbReference>
<evidence type="ECO:0000256" key="1">
    <source>
        <dbReference type="ARBA" id="ARBA00009922"/>
    </source>
</evidence>
<keyword evidence="2 11" id="KW-0547">Nucleotide-binding</keyword>
<evidence type="ECO:0000256" key="9">
    <source>
        <dbReference type="ARBA" id="ARBA00034808"/>
    </source>
</evidence>
<dbReference type="GO" id="GO:0016887">
    <property type="term" value="F:ATP hydrolysis activity"/>
    <property type="evidence" value="ECO:0007669"/>
    <property type="project" value="RHEA"/>
</dbReference>
<accession>A0A328PN79</accession>
<evidence type="ECO:0000256" key="4">
    <source>
        <dbReference type="ARBA" id="ARBA00022806"/>
    </source>
</evidence>
<comment type="catalytic activity">
    <reaction evidence="10">
        <text>ATP + H2O = ADP + phosphate + H(+)</text>
        <dbReference type="Rhea" id="RHEA:13065"/>
        <dbReference type="ChEBI" id="CHEBI:15377"/>
        <dbReference type="ChEBI" id="CHEBI:15378"/>
        <dbReference type="ChEBI" id="CHEBI:30616"/>
        <dbReference type="ChEBI" id="CHEBI:43474"/>
        <dbReference type="ChEBI" id="CHEBI:456216"/>
        <dbReference type="EC" id="5.6.2.4"/>
    </reaction>
</comment>
<keyword evidence="4 11" id="KW-0347">Helicase</keyword>
<keyword evidence="5 11" id="KW-0067">ATP-binding</keyword>
<organism evidence="13 14">
    <name type="scientific">Mycoplasma wenyonii</name>
    <dbReference type="NCBI Taxonomy" id="65123"/>
    <lineage>
        <taxon>Bacteria</taxon>
        <taxon>Bacillati</taxon>
        <taxon>Mycoplasmatota</taxon>
        <taxon>Mollicutes</taxon>
        <taxon>Mycoplasmataceae</taxon>
        <taxon>Mycoplasma</taxon>
    </lineage>
</organism>
<dbReference type="EMBL" id="QKVO01000002">
    <property type="protein sequence ID" value="RAO95175.1"/>
    <property type="molecule type" value="Genomic_DNA"/>
</dbReference>
<evidence type="ECO:0000256" key="6">
    <source>
        <dbReference type="ARBA" id="ARBA00023125"/>
    </source>
</evidence>
<evidence type="ECO:0000256" key="5">
    <source>
        <dbReference type="ARBA" id="ARBA00022840"/>
    </source>
</evidence>
<dbReference type="OrthoDB" id="9810135at2"/>
<evidence type="ECO:0000256" key="2">
    <source>
        <dbReference type="ARBA" id="ARBA00022741"/>
    </source>
</evidence>
<dbReference type="GO" id="GO:0043138">
    <property type="term" value="F:3'-5' DNA helicase activity"/>
    <property type="evidence" value="ECO:0007669"/>
    <property type="project" value="UniProtKB-EC"/>
</dbReference>
<comment type="similarity">
    <text evidence="1">Belongs to the helicase family. UvrD subfamily.</text>
</comment>
<evidence type="ECO:0000256" key="3">
    <source>
        <dbReference type="ARBA" id="ARBA00022801"/>
    </source>
</evidence>
<dbReference type="GO" id="GO:0005524">
    <property type="term" value="F:ATP binding"/>
    <property type="evidence" value="ECO:0007669"/>
    <property type="project" value="UniProtKB-UniRule"/>
</dbReference>
<protein>
    <recommendedName>
        <fullName evidence="9">DNA 3'-5' helicase</fullName>
        <ecNumber evidence="9">5.6.2.4</ecNumber>
    </recommendedName>
</protein>
<comment type="catalytic activity">
    <reaction evidence="8">
        <text>Couples ATP hydrolysis with the unwinding of duplex DNA by translocating in the 3'-5' direction.</text>
        <dbReference type="EC" id="5.6.2.4"/>
    </reaction>
</comment>
<dbReference type="InterPro" id="IPR027417">
    <property type="entry name" value="P-loop_NTPase"/>
</dbReference>
<dbReference type="GO" id="GO:0000725">
    <property type="term" value="P:recombinational repair"/>
    <property type="evidence" value="ECO:0007669"/>
    <property type="project" value="TreeGrafter"/>
</dbReference>
<dbReference type="CDD" id="cd17932">
    <property type="entry name" value="DEXQc_UvrD"/>
    <property type="match status" value="1"/>
</dbReference>
<dbReference type="InterPro" id="IPR014016">
    <property type="entry name" value="UvrD-like_ATP-bd"/>
</dbReference>
<evidence type="ECO:0000313" key="13">
    <source>
        <dbReference type="EMBL" id="RAO95175.1"/>
    </source>
</evidence>
<dbReference type="Pfam" id="PF13361">
    <property type="entry name" value="UvrD_C"/>
    <property type="match status" value="1"/>
</dbReference>
<dbReference type="RefSeq" id="WP_112665098.1">
    <property type="nucleotide sequence ID" value="NZ_QKVO01000002.1"/>
</dbReference>
<feature type="domain" description="UvrD-like helicase ATP-binding" evidence="12">
    <location>
        <begin position="10"/>
        <end position="329"/>
    </location>
</feature>
<evidence type="ECO:0000256" key="10">
    <source>
        <dbReference type="ARBA" id="ARBA00048988"/>
    </source>
</evidence>
<dbReference type="Pfam" id="PF00580">
    <property type="entry name" value="UvrD-helicase"/>
    <property type="match status" value="1"/>
</dbReference>
<dbReference type="Gene3D" id="1.10.486.10">
    <property type="entry name" value="PCRA, domain 4"/>
    <property type="match status" value="1"/>
</dbReference>
<keyword evidence="14" id="KW-1185">Reference proteome</keyword>
<keyword evidence="7" id="KW-0413">Isomerase</keyword>
<dbReference type="Gene3D" id="1.10.10.160">
    <property type="match status" value="1"/>
</dbReference>